<dbReference type="Pfam" id="PF19783">
    <property type="entry name" value="DUF6268"/>
    <property type="match status" value="1"/>
</dbReference>
<sequence length="292" mass="33852">MNLTFFRFLLLATLLAGIFPVYAQINSPLSFELNSIRPGSEINSLGSFHLAVPLYISEKNQFAFSPQYRFLNTGNTFPMNDRHFSQLSTRFAWRHKLSEKWSSALLASSSLASANKNFPSSGLMWFSGVRLAHIQNPSFLYYFGLAYSYRFSNHIIVPLLGFKWKPASGLIIAGDLPFRAQLQLEPNLKITTGLLFRGERFTAHISDTPESDYFWFRERNIGWEGSIKTFRNFWLTTEIGYSLKRDFNIYTEPETPKWSFATQFIRPEEGAVFEYNENGFYVKFGIKYRFNN</sequence>
<name>A0A6I6JTR3_9BACT</name>
<protein>
    <recommendedName>
        <fullName evidence="1">DUF6268 domain-containing protein</fullName>
    </recommendedName>
</protein>
<dbReference type="KEGG" id="mcos:GM418_23210"/>
<evidence type="ECO:0000313" key="2">
    <source>
        <dbReference type="EMBL" id="QGY46465.1"/>
    </source>
</evidence>
<dbReference type="AlphaFoldDB" id="A0A6I6JTR3"/>
<gene>
    <name evidence="2" type="ORF">GM418_23210</name>
</gene>
<accession>A0A6I6JTR3</accession>
<dbReference type="RefSeq" id="WP_158869598.1">
    <property type="nucleotide sequence ID" value="NZ_CP046401.1"/>
</dbReference>
<dbReference type="Proteomes" id="UP000428260">
    <property type="component" value="Chromosome"/>
</dbReference>
<organism evidence="2 3">
    <name type="scientific">Maribellus comscasis</name>
    <dbReference type="NCBI Taxonomy" id="2681766"/>
    <lineage>
        <taxon>Bacteria</taxon>
        <taxon>Pseudomonadati</taxon>
        <taxon>Bacteroidota</taxon>
        <taxon>Bacteroidia</taxon>
        <taxon>Marinilabiliales</taxon>
        <taxon>Prolixibacteraceae</taxon>
        <taxon>Maribellus</taxon>
    </lineage>
</organism>
<evidence type="ECO:0000259" key="1">
    <source>
        <dbReference type="Pfam" id="PF19783"/>
    </source>
</evidence>
<keyword evidence="3" id="KW-1185">Reference proteome</keyword>
<dbReference type="InterPro" id="IPR046235">
    <property type="entry name" value="DUF6268"/>
</dbReference>
<proteinExistence type="predicted"/>
<evidence type="ECO:0000313" key="3">
    <source>
        <dbReference type="Proteomes" id="UP000428260"/>
    </source>
</evidence>
<feature type="domain" description="DUF6268" evidence="1">
    <location>
        <begin position="80"/>
        <end position="289"/>
    </location>
</feature>
<reference evidence="2 3" key="1">
    <citation type="submission" date="2019-11" db="EMBL/GenBank/DDBJ databases">
        <authorList>
            <person name="Zheng R.K."/>
            <person name="Sun C.M."/>
        </authorList>
    </citation>
    <scope>NUCLEOTIDE SEQUENCE [LARGE SCALE GENOMIC DNA]</scope>
    <source>
        <strain evidence="2 3">WC007</strain>
    </source>
</reference>
<dbReference type="EMBL" id="CP046401">
    <property type="protein sequence ID" value="QGY46465.1"/>
    <property type="molecule type" value="Genomic_DNA"/>
</dbReference>